<gene>
    <name evidence="3" type="ORF">JF539_09855</name>
</gene>
<protein>
    <submittedName>
        <fullName evidence="3">Endo alpha-1,4 polygalactosaminidase</fullName>
    </submittedName>
</protein>
<dbReference type="Proteomes" id="UP000664096">
    <property type="component" value="Unassembled WGS sequence"/>
</dbReference>
<dbReference type="AlphaFoldDB" id="A0A939ECH0"/>
<dbReference type="PANTHER" id="PTHR35273">
    <property type="entry name" value="ALPHA-1,4 POLYGALACTOSAMINIDASE, PUTATIVE (AFU_ORTHOLOGUE AFUA_3G07890)-RELATED"/>
    <property type="match status" value="1"/>
</dbReference>
<dbReference type="EMBL" id="JAEKJZ010000001">
    <property type="protein sequence ID" value="MBN9670640.1"/>
    <property type="molecule type" value="Genomic_DNA"/>
</dbReference>
<dbReference type="InterPro" id="IPR004352">
    <property type="entry name" value="GH114_TIM-barrel"/>
</dbReference>
<dbReference type="Pfam" id="PF03537">
    <property type="entry name" value="Glyco_hydro_114"/>
    <property type="match status" value="1"/>
</dbReference>
<feature type="chain" id="PRO_5037213106" evidence="1">
    <location>
        <begin position="24"/>
        <end position="259"/>
    </location>
</feature>
<feature type="domain" description="Glycoside-hydrolase family GH114 TIM-barrel" evidence="2">
    <location>
        <begin position="29"/>
        <end position="250"/>
    </location>
</feature>
<keyword evidence="1" id="KW-0732">Signal</keyword>
<evidence type="ECO:0000313" key="4">
    <source>
        <dbReference type="Proteomes" id="UP000664096"/>
    </source>
</evidence>
<dbReference type="PANTHER" id="PTHR35273:SF2">
    <property type="entry name" value="ALPHA-GALACTOSIDASE"/>
    <property type="match status" value="1"/>
</dbReference>
<dbReference type="Gene3D" id="3.20.20.70">
    <property type="entry name" value="Aldolase class I"/>
    <property type="match status" value="1"/>
</dbReference>
<proteinExistence type="predicted"/>
<accession>A0A939ECH0</accession>
<feature type="signal peptide" evidence="1">
    <location>
        <begin position="1"/>
        <end position="23"/>
    </location>
</feature>
<evidence type="ECO:0000256" key="1">
    <source>
        <dbReference type="SAM" id="SignalP"/>
    </source>
</evidence>
<evidence type="ECO:0000313" key="3">
    <source>
        <dbReference type="EMBL" id="MBN9670640.1"/>
    </source>
</evidence>
<evidence type="ECO:0000259" key="2">
    <source>
        <dbReference type="Pfam" id="PF03537"/>
    </source>
</evidence>
<name>A0A939ECH0_9HYPH</name>
<sequence length="259" mass="28393">MGFNGKALAIAGSLFLAPASALAFSAGDSWDWQLTEPADLNRAVQVLDLHPDLVTPEDLAGLRARGIKTICYVSVGTLERTAPDRAAFPKDVVGKIYGDWPDEKFLDIRRLDVLLPIMTARFQRCKEMGFDAIEPDNMDVHHNDSGFPVTAKHSIAYVRLLAATAHGIGLKIGQKNVPDLTGDLVDSLDFAIAESCYQDRSCKSYLAYADAGKPVFDAEYTDRPIHFSKACTVAEKYGLSMILKDRDLTAPALWCPDEN</sequence>
<comment type="caution">
    <text evidence="3">The sequence shown here is derived from an EMBL/GenBank/DDBJ whole genome shotgun (WGS) entry which is preliminary data.</text>
</comment>
<reference evidence="3" key="1">
    <citation type="submission" date="2020-12" db="EMBL/GenBank/DDBJ databases">
        <title>Oil enriched cultivation method for isolating marine PHA-producing bacteria.</title>
        <authorList>
            <person name="Zheng W."/>
            <person name="Yu S."/>
            <person name="Huang Y."/>
        </authorList>
    </citation>
    <scope>NUCLEOTIDE SEQUENCE</scope>
    <source>
        <strain evidence="3">SY-2-12</strain>
    </source>
</reference>
<dbReference type="InterPro" id="IPR017853">
    <property type="entry name" value="GH"/>
</dbReference>
<dbReference type="InterPro" id="IPR013785">
    <property type="entry name" value="Aldolase_TIM"/>
</dbReference>
<organism evidence="3 4">
    <name type="scientific">Roseibium aggregatum</name>
    <dbReference type="NCBI Taxonomy" id="187304"/>
    <lineage>
        <taxon>Bacteria</taxon>
        <taxon>Pseudomonadati</taxon>
        <taxon>Pseudomonadota</taxon>
        <taxon>Alphaproteobacteria</taxon>
        <taxon>Hyphomicrobiales</taxon>
        <taxon>Stappiaceae</taxon>
        <taxon>Roseibium</taxon>
    </lineage>
</organism>
<dbReference type="SUPFAM" id="SSF51445">
    <property type="entry name" value="(Trans)glycosidases"/>
    <property type="match status" value="1"/>
</dbReference>